<reference evidence="1 2" key="1">
    <citation type="submission" date="2017-01" db="EMBL/GenBank/DDBJ databases">
        <title>The complete genome sequence of a sulfur-oxidizing marine bacterium Thioclava sp. 25B10_4T.</title>
        <authorList>
            <person name="Liu Y."/>
            <person name="Lai Q."/>
            <person name="Shao Z."/>
        </authorList>
    </citation>
    <scope>NUCLEOTIDE SEQUENCE [LARGE SCALE GENOMIC DNA]</scope>
    <source>
        <strain evidence="1 2">25B10_4</strain>
    </source>
</reference>
<keyword evidence="2" id="KW-1185">Reference proteome</keyword>
<dbReference type="Proteomes" id="UP000185622">
    <property type="component" value="Chromosome"/>
</dbReference>
<evidence type="ECO:0000313" key="2">
    <source>
        <dbReference type="Proteomes" id="UP000185622"/>
    </source>
</evidence>
<protein>
    <submittedName>
        <fullName evidence="1">Uncharacterized protein</fullName>
    </submittedName>
</protein>
<accession>A0ABN4XAA8</accession>
<organism evidence="1 2">
    <name type="scientific">Thioclava nitratireducens</name>
    <dbReference type="NCBI Taxonomy" id="1915078"/>
    <lineage>
        <taxon>Bacteria</taxon>
        <taxon>Pseudomonadati</taxon>
        <taxon>Pseudomonadota</taxon>
        <taxon>Alphaproteobacteria</taxon>
        <taxon>Rhodobacterales</taxon>
        <taxon>Paracoccaceae</taxon>
        <taxon>Thioclava</taxon>
    </lineage>
</organism>
<sequence>MKNWVNRLTERVCAGARWILEMLDCEEPHGYLDNVGFPAAAISAEADPINRARRDAANVLRGRISQLRYELEMTVAQFEYSRRPFPFGAFQKGPDTGSIEGLIEELARLAEDLDPKVAP</sequence>
<evidence type="ECO:0000313" key="1">
    <source>
        <dbReference type="EMBL" id="AQS46531.1"/>
    </source>
</evidence>
<dbReference type="EMBL" id="CP019437">
    <property type="protein sequence ID" value="AQS46531.1"/>
    <property type="molecule type" value="Genomic_DNA"/>
</dbReference>
<dbReference type="RefSeq" id="WP_075775303.1">
    <property type="nucleotide sequence ID" value="NZ_CP019437.1"/>
</dbReference>
<gene>
    <name evidence="1" type="ORF">BMG03_00990</name>
</gene>
<name>A0ABN4XAA8_9RHOB</name>
<proteinExistence type="predicted"/>